<dbReference type="PANTHER" id="PTHR35863">
    <property type="entry name" value="COBALT-PRECORRIN-5B C(1)-METHYLTRANSFERASE"/>
    <property type="match status" value="1"/>
</dbReference>
<organism evidence="5 6">
    <name type="scientific">Candidatus Avoscillospira stercoripullorum</name>
    <dbReference type="NCBI Taxonomy" id="2840709"/>
    <lineage>
        <taxon>Bacteria</taxon>
        <taxon>Bacillati</taxon>
        <taxon>Bacillota</taxon>
        <taxon>Clostridia</taxon>
        <taxon>Eubacteriales</taxon>
        <taxon>Oscillospiraceae</taxon>
        <taxon>Oscillospiraceae incertae sedis</taxon>
        <taxon>Candidatus Avoscillospira</taxon>
    </lineage>
</organism>
<dbReference type="Proteomes" id="UP000824258">
    <property type="component" value="Unassembled WGS sequence"/>
</dbReference>
<reference evidence="5" key="2">
    <citation type="journal article" date="2021" name="PeerJ">
        <title>Extensive microbial diversity within the chicken gut microbiome revealed by metagenomics and culture.</title>
        <authorList>
            <person name="Gilroy R."/>
            <person name="Ravi A."/>
            <person name="Getino M."/>
            <person name="Pursley I."/>
            <person name="Horton D.L."/>
            <person name="Alikhan N.F."/>
            <person name="Baker D."/>
            <person name="Gharbi K."/>
            <person name="Hall N."/>
            <person name="Watson M."/>
            <person name="Adriaenssens E.M."/>
            <person name="Foster-Nyarko E."/>
            <person name="Jarju S."/>
            <person name="Secka A."/>
            <person name="Antonio M."/>
            <person name="Oren A."/>
            <person name="Chaudhuri R.R."/>
            <person name="La Ragione R."/>
            <person name="Hildebrand F."/>
            <person name="Pallen M.J."/>
        </authorList>
    </citation>
    <scope>NUCLEOTIDE SEQUENCE</scope>
    <source>
        <strain evidence="5">ChiHjej9B8-7071</strain>
    </source>
</reference>
<dbReference type="GO" id="GO:0008168">
    <property type="term" value="F:methyltransferase activity"/>
    <property type="evidence" value="ECO:0007669"/>
    <property type="project" value="UniProtKB-KW"/>
</dbReference>
<feature type="non-terminal residue" evidence="5">
    <location>
        <position position="1"/>
    </location>
</feature>
<evidence type="ECO:0000256" key="3">
    <source>
        <dbReference type="ARBA" id="ARBA00022679"/>
    </source>
</evidence>
<sequence>IGAALDDAVRLGFSSVLLVGHLGKLTKLAAGITDTHSRTADGRREVFVTHAALQGAPVALLQKLYEAPTTDAAVALLQEAGMLEPVLSAIAKAVGETLAHRAPDLETGAILFSQAAGVSVMTDHAPQLLARQTRGRG</sequence>
<proteinExistence type="predicted"/>
<evidence type="ECO:0000313" key="6">
    <source>
        <dbReference type="Proteomes" id="UP000824258"/>
    </source>
</evidence>
<dbReference type="InterPro" id="IPR002748">
    <property type="entry name" value="CbiD"/>
</dbReference>
<gene>
    <name evidence="5" type="ORF">IAA70_06860</name>
</gene>
<keyword evidence="3" id="KW-0808">Transferase</keyword>
<protein>
    <submittedName>
        <fullName evidence="5">Cobalt-precorrin-6A synthase</fullName>
    </submittedName>
</protein>
<dbReference type="PANTHER" id="PTHR35863:SF1">
    <property type="entry name" value="COBALT-PRECORRIN-5B C(1)-METHYLTRANSFERASE"/>
    <property type="match status" value="1"/>
</dbReference>
<evidence type="ECO:0000313" key="5">
    <source>
        <dbReference type="EMBL" id="HIR10106.1"/>
    </source>
</evidence>
<evidence type="ECO:0000256" key="1">
    <source>
        <dbReference type="ARBA" id="ARBA00022573"/>
    </source>
</evidence>
<keyword evidence="4" id="KW-0949">S-adenosyl-L-methionine</keyword>
<evidence type="ECO:0000256" key="2">
    <source>
        <dbReference type="ARBA" id="ARBA00022603"/>
    </source>
</evidence>
<accession>A0A9D1D750</accession>
<dbReference type="AlphaFoldDB" id="A0A9D1D750"/>
<dbReference type="SUPFAM" id="SSF111342">
    <property type="entry name" value="CbiD-like"/>
    <property type="match status" value="1"/>
</dbReference>
<dbReference type="GO" id="GO:0032259">
    <property type="term" value="P:methylation"/>
    <property type="evidence" value="ECO:0007669"/>
    <property type="project" value="UniProtKB-KW"/>
</dbReference>
<keyword evidence="1" id="KW-0169">Cobalamin biosynthesis</keyword>
<dbReference type="GO" id="GO:0009236">
    <property type="term" value="P:cobalamin biosynthetic process"/>
    <property type="evidence" value="ECO:0007669"/>
    <property type="project" value="UniProtKB-KW"/>
</dbReference>
<reference evidence="5" key="1">
    <citation type="submission" date="2020-10" db="EMBL/GenBank/DDBJ databases">
        <authorList>
            <person name="Gilroy R."/>
        </authorList>
    </citation>
    <scope>NUCLEOTIDE SEQUENCE</scope>
    <source>
        <strain evidence="5">ChiHjej9B8-7071</strain>
    </source>
</reference>
<dbReference type="EMBL" id="DVGD01000223">
    <property type="protein sequence ID" value="HIR10106.1"/>
    <property type="molecule type" value="Genomic_DNA"/>
</dbReference>
<comment type="caution">
    <text evidence="5">The sequence shown here is derived from an EMBL/GenBank/DDBJ whole genome shotgun (WGS) entry which is preliminary data.</text>
</comment>
<keyword evidence="2" id="KW-0489">Methyltransferase</keyword>
<dbReference type="InterPro" id="IPR036074">
    <property type="entry name" value="CbiD_sf"/>
</dbReference>
<evidence type="ECO:0000256" key="4">
    <source>
        <dbReference type="ARBA" id="ARBA00022691"/>
    </source>
</evidence>
<name>A0A9D1D750_9FIRM</name>